<evidence type="ECO:0000313" key="4">
    <source>
        <dbReference type="Proteomes" id="UP000708208"/>
    </source>
</evidence>
<dbReference type="InterPro" id="IPR001245">
    <property type="entry name" value="Ser-Thr/Tyr_kinase_cat_dom"/>
</dbReference>
<feature type="region of interest" description="Disordered" evidence="1">
    <location>
        <begin position="70"/>
        <end position="89"/>
    </location>
</feature>
<protein>
    <recommendedName>
        <fullName evidence="2">Serine-threonine/tyrosine-protein kinase catalytic domain-containing protein</fullName>
    </recommendedName>
</protein>
<dbReference type="Proteomes" id="UP000708208">
    <property type="component" value="Unassembled WGS sequence"/>
</dbReference>
<keyword evidence="4" id="KW-1185">Reference proteome</keyword>
<name>A0A8J2KFG5_9HEXA</name>
<dbReference type="GO" id="GO:0004672">
    <property type="term" value="F:protein kinase activity"/>
    <property type="evidence" value="ECO:0007669"/>
    <property type="project" value="InterPro"/>
</dbReference>
<accession>A0A8J2KFG5</accession>
<sequence length="131" mass="14474">ADGVDENDSGKFWEEFNILKGLDPHKHVVGLVGIVKTHVPALVVEYCHGGDLQSHLRKSSQSRANMIGRRFSHSRSTSTNDSSSASTSNSGKLWVDIFLPFLSLLNFKVGNVPGVAFFKSHFFSLANLWDQ</sequence>
<evidence type="ECO:0000313" key="3">
    <source>
        <dbReference type="EMBL" id="CAG7785580.1"/>
    </source>
</evidence>
<gene>
    <name evidence="3" type="ORF">AFUS01_LOCUS24197</name>
</gene>
<feature type="domain" description="Serine-threonine/tyrosine-protein kinase catalytic" evidence="2">
    <location>
        <begin position="4"/>
        <end position="62"/>
    </location>
</feature>
<comment type="caution">
    <text evidence="3">The sequence shown here is derived from an EMBL/GenBank/DDBJ whole genome shotgun (WGS) entry which is preliminary data.</text>
</comment>
<organism evidence="3 4">
    <name type="scientific">Allacma fusca</name>
    <dbReference type="NCBI Taxonomy" id="39272"/>
    <lineage>
        <taxon>Eukaryota</taxon>
        <taxon>Metazoa</taxon>
        <taxon>Ecdysozoa</taxon>
        <taxon>Arthropoda</taxon>
        <taxon>Hexapoda</taxon>
        <taxon>Collembola</taxon>
        <taxon>Symphypleona</taxon>
        <taxon>Sminthuridae</taxon>
        <taxon>Allacma</taxon>
    </lineage>
</organism>
<dbReference type="EMBL" id="CAJVCH010299253">
    <property type="protein sequence ID" value="CAG7785580.1"/>
    <property type="molecule type" value="Genomic_DNA"/>
</dbReference>
<reference evidence="3" key="1">
    <citation type="submission" date="2021-06" db="EMBL/GenBank/DDBJ databases">
        <authorList>
            <person name="Hodson N. C."/>
            <person name="Mongue J. A."/>
            <person name="Jaron S. K."/>
        </authorList>
    </citation>
    <scope>NUCLEOTIDE SEQUENCE</scope>
</reference>
<evidence type="ECO:0000256" key="1">
    <source>
        <dbReference type="SAM" id="MobiDB-lite"/>
    </source>
</evidence>
<evidence type="ECO:0000259" key="2">
    <source>
        <dbReference type="Pfam" id="PF07714"/>
    </source>
</evidence>
<proteinExistence type="predicted"/>
<feature type="compositionally biased region" description="Low complexity" evidence="1">
    <location>
        <begin position="74"/>
        <end position="89"/>
    </location>
</feature>
<dbReference type="Pfam" id="PF07714">
    <property type="entry name" value="PK_Tyr_Ser-Thr"/>
    <property type="match status" value="1"/>
</dbReference>
<feature type="non-terminal residue" evidence="3">
    <location>
        <position position="1"/>
    </location>
</feature>
<dbReference type="AlphaFoldDB" id="A0A8J2KFG5"/>